<evidence type="ECO:0000313" key="1">
    <source>
        <dbReference type="EMBL" id="QGU95874.1"/>
    </source>
</evidence>
<keyword evidence="2" id="KW-1185">Reference proteome</keyword>
<protein>
    <recommendedName>
        <fullName evidence="3">ATP-grasp domain-containing protein</fullName>
    </recommendedName>
</protein>
<organism evidence="1 2">
    <name type="scientific">Clostridium bovifaecis</name>
    <dbReference type="NCBI Taxonomy" id="2184719"/>
    <lineage>
        <taxon>Bacteria</taxon>
        <taxon>Bacillati</taxon>
        <taxon>Bacillota</taxon>
        <taxon>Clostridia</taxon>
        <taxon>Eubacteriales</taxon>
        <taxon>Clostridiaceae</taxon>
        <taxon>Clostridium</taxon>
    </lineage>
</organism>
<evidence type="ECO:0008006" key="3">
    <source>
        <dbReference type="Google" id="ProtNLM"/>
    </source>
</evidence>
<gene>
    <name evidence="1" type="ORF">GOM49_12935</name>
</gene>
<dbReference type="Proteomes" id="UP000422764">
    <property type="component" value="Chromosome"/>
</dbReference>
<sequence length="313" mass="35670">MIGLLCTSGKEEKYSALFHSIFKSASRNKNEAIVIFTVNNIDFSNKTFKGSLISGESIKPINFKLPSVIFNLSIQHKPSDIKKIRTLFDMDDFTLVNEVNRFNQLMLMEMLSSSESLIKYVLPFTKYTGGTLYTLFKEPSSILIMPQKGSSFSKIIYLEQLNSDIDSFIDDINNKVNFILPKNYSLALKSPKLLSYRNHIPIFRIYVQKGINGIWRLLTSTVNLKEADAPQSSLKELQTIALESINYISKFIPNLGNCFIDFVLATQGNPYFMHLGGWDHKLFSAKLDQSIQKEFCENLINYADFCVSLQGRN</sequence>
<evidence type="ECO:0000313" key="2">
    <source>
        <dbReference type="Proteomes" id="UP000422764"/>
    </source>
</evidence>
<dbReference type="AlphaFoldDB" id="A0A6I6F3W1"/>
<dbReference type="EMBL" id="CP046522">
    <property type="protein sequence ID" value="QGU95874.1"/>
    <property type="molecule type" value="Genomic_DNA"/>
</dbReference>
<accession>A0A6I6F3W1</accession>
<name>A0A6I6F3W1_9CLOT</name>
<proteinExistence type="predicted"/>
<reference evidence="1 2" key="1">
    <citation type="submission" date="2019-12" db="EMBL/GenBank/DDBJ databases">
        <title>Genome sequenceing of Clostridium bovifaecis.</title>
        <authorList>
            <person name="Yao Y."/>
        </authorList>
    </citation>
    <scope>NUCLEOTIDE SEQUENCE [LARGE SCALE GENOMIC DNA]</scope>
    <source>
        <strain evidence="1 2">BXX</strain>
    </source>
</reference>